<name>A0A1R1XQX0_9FUNG</name>
<evidence type="ECO:0000313" key="1">
    <source>
        <dbReference type="EMBL" id="OMJ17040.1"/>
    </source>
</evidence>
<proteinExistence type="predicted"/>
<organism evidence="1 2">
    <name type="scientific">Smittium culicis</name>
    <dbReference type="NCBI Taxonomy" id="133412"/>
    <lineage>
        <taxon>Eukaryota</taxon>
        <taxon>Fungi</taxon>
        <taxon>Fungi incertae sedis</taxon>
        <taxon>Zoopagomycota</taxon>
        <taxon>Kickxellomycotina</taxon>
        <taxon>Harpellomycetes</taxon>
        <taxon>Harpellales</taxon>
        <taxon>Legeriomycetaceae</taxon>
        <taxon>Smittium</taxon>
    </lineage>
</organism>
<sequence>MLISSPQLSQPDFNKKFIPSIDVSSYEIGVLLEQKSAEKDKLPIFDFFTDNSAVSRIYNQIDATGRISCWISYLSEYDFTIYHRSGKDNQVSDLFSRPVMLEKGEIGELGVTSDKS</sequence>
<dbReference type="SUPFAM" id="SSF56672">
    <property type="entry name" value="DNA/RNA polymerases"/>
    <property type="match status" value="1"/>
</dbReference>
<dbReference type="OrthoDB" id="10063667at2759"/>
<reference evidence="1 2" key="1">
    <citation type="submission" date="2017-01" db="EMBL/GenBank/DDBJ databases">
        <authorList>
            <person name="Mah S.A."/>
            <person name="Swanson W.J."/>
            <person name="Moy G.W."/>
            <person name="Vacquier V.D."/>
        </authorList>
    </citation>
    <scope>NUCLEOTIDE SEQUENCE [LARGE SCALE GENOMIC DNA]</scope>
    <source>
        <strain evidence="1 2">GSMNP</strain>
    </source>
</reference>
<gene>
    <name evidence="1" type="ORF">AYI70_g6222</name>
</gene>
<dbReference type="InterPro" id="IPR043502">
    <property type="entry name" value="DNA/RNA_pol_sf"/>
</dbReference>
<evidence type="ECO:0000313" key="2">
    <source>
        <dbReference type="Proteomes" id="UP000187283"/>
    </source>
</evidence>
<protein>
    <submittedName>
        <fullName evidence="1">Retrovirus-related Pol polyprotein from transposon</fullName>
    </submittedName>
</protein>
<dbReference type="EMBL" id="LSSN01002154">
    <property type="protein sequence ID" value="OMJ17040.1"/>
    <property type="molecule type" value="Genomic_DNA"/>
</dbReference>
<dbReference type="Proteomes" id="UP000187283">
    <property type="component" value="Unassembled WGS sequence"/>
</dbReference>
<comment type="caution">
    <text evidence="1">The sequence shown here is derived from an EMBL/GenBank/DDBJ whole genome shotgun (WGS) entry which is preliminary data.</text>
</comment>
<dbReference type="AlphaFoldDB" id="A0A1R1XQX0"/>
<accession>A0A1R1XQX0</accession>
<keyword evidence="2" id="KW-1185">Reference proteome</keyword>